<keyword evidence="5" id="KW-0804">Transcription</keyword>
<name>A0AAW0PLT5_9GOBI</name>
<dbReference type="Pfam" id="PF02892">
    <property type="entry name" value="zf-BED"/>
    <property type="match status" value="1"/>
</dbReference>
<feature type="domain" description="BED-type" evidence="7">
    <location>
        <begin position="1"/>
        <end position="57"/>
    </location>
</feature>
<dbReference type="SUPFAM" id="SSF57667">
    <property type="entry name" value="beta-beta-alpha zinc fingers"/>
    <property type="match status" value="1"/>
</dbReference>
<dbReference type="PANTHER" id="PTHR46481:SF9">
    <property type="entry name" value="ZINC FINGER BED DOMAIN-CONTAINING PROTEIN 1-LIKE"/>
    <property type="match status" value="1"/>
</dbReference>
<dbReference type="GO" id="GO:0008270">
    <property type="term" value="F:zinc ion binding"/>
    <property type="evidence" value="ECO:0007669"/>
    <property type="project" value="UniProtKB-KW"/>
</dbReference>
<keyword evidence="4" id="KW-0805">Transcription regulation</keyword>
<keyword evidence="9" id="KW-1185">Reference proteome</keyword>
<evidence type="ECO:0000256" key="3">
    <source>
        <dbReference type="ARBA" id="ARBA00022833"/>
    </source>
</evidence>
<accession>A0AAW0PLT5</accession>
<evidence type="ECO:0000313" key="8">
    <source>
        <dbReference type="EMBL" id="KAK7922400.1"/>
    </source>
</evidence>
<dbReference type="InterPro" id="IPR003656">
    <property type="entry name" value="Znf_BED"/>
</dbReference>
<dbReference type="SUPFAM" id="SSF140996">
    <property type="entry name" value="Hermes dimerisation domain"/>
    <property type="match status" value="1"/>
</dbReference>
<keyword evidence="2 6" id="KW-0863">Zinc-finger</keyword>
<evidence type="ECO:0000313" key="9">
    <source>
        <dbReference type="Proteomes" id="UP001460270"/>
    </source>
</evidence>
<sequence length="331" mass="37543">MSAVWEYFSLKNVDSATATCKICDLPVSRGGNCRAKFNTSNLIRHLSNHHRTEYEKCAAAAKPRQQTLAEAFQRREKLSRHADKYKQITEWIVEYIALDDQPISVVENVGFRRLMEFWNLDIWSSDVCPMSLLSLTAHWIDSSFNPVNVVLHANEFCGSHTAEHGQCQQHEEAMDEMGVRSLAASPHASPHSARGFTLTTQQHSLPSTLTANQWLLLEKTVLVLTPFEEIRAVSSESATCADAIPAITVLKRVLSREDNNDQGIKTLKSTLLEAVNRRFSEVEKEPLYYIATMIDPRYKDRYFTSPESQKRARDSLVEALEEIERKQDATG</sequence>
<keyword evidence="1" id="KW-0479">Metal-binding</keyword>
<protein>
    <recommendedName>
        <fullName evidence="7">BED-type domain-containing protein</fullName>
    </recommendedName>
</protein>
<organism evidence="8 9">
    <name type="scientific">Mugilogobius chulae</name>
    <name type="common">yellowstripe goby</name>
    <dbReference type="NCBI Taxonomy" id="88201"/>
    <lineage>
        <taxon>Eukaryota</taxon>
        <taxon>Metazoa</taxon>
        <taxon>Chordata</taxon>
        <taxon>Craniata</taxon>
        <taxon>Vertebrata</taxon>
        <taxon>Euteleostomi</taxon>
        <taxon>Actinopterygii</taxon>
        <taxon>Neopterygii</taxon>
        <taxon>Teleostei</taxon>
        <taxon>Neoteleostei</taxon>
        <taxon>Acanthomorphata</taxon>
        <taxon>Gobiaria</taxon>
        <taxon>Gobiiformes</taxon>
        <taxon>Gobioidei</taxon>
        <taxon>Gobiidae</taxon>
        <taxon>Gobionellinae</taxon>
        <taxon>Mugilogobius</taxon>
    </lineage>
</organism>
<dbReference type="Proteomes" id="UP001460270">
    <property type="component" value="Unassembled WGS sequence"/>
</dbReference>
<dbReference type="PROSITE" id="PS50808">
    <property type="entry name" value="ZF_BED"/>
    <property type="match status" value="1"/>
</dbReference>
<dbReference type="AlphaFoldDB" id="A0AAW0PLT5"/>
<dbReference type="GO" id="GO:0003677">
    <property type="term" value="F:DNA binding"/>
    <property type="evidence" value="ECO:0007669"/>
    <property type="project" value="InterPro"/>
</dbReference>
<dbReference type="InterPro" id="IPR036236">
    <property type="entry name" value="Znf_C2H2_sf"/>
</dbReference>
<evidence type="ECO:0000256" key="6">
    <source>
        <dbReference type="PROSITE-ProRule" id="PRU00027"/>
    </source>
</evidence>
<evidence type="ECO:0000256" key="5">
    <source>
        <dbReference type="ARBA" id="ARBA00023163"/>
    </source>
</evidence>
<dbReference type="PANTHER" id="PTHR46481">
    <property type="entry name" value="ZINC FINGER BED DOMAIN-CONTAINING PROTEIN 4"/>
    <property type="match status" value="1"/>
</dbReference>
<evidence type="ECO:0000259" key="7">
    <source>
        <dbReference type="PROSITE" id="PS50808"/>
    </source>
</evidence>
<gene>
    <name evidence="8" type="ORF">WMY93_009302</name>
</gene>
<dbReference type="SUPFAM" id="SSF53098">
    <property type="entry name" value="Ribonuclease H-like"/>
    <property type="match status" value="1"/>
</dbReference>
<comment type="caution">
    <text evidence="8">The sequence shown here is derived from an EMBL/GenBank/DDBJ whole genome shotgun (WGS) entry which is preliminary data.</text>
</comment>
<keyword evidence="3" id="KW-0862">Zinc</keyword>
<evidence type="ECO:0000256" key="2">
    <source>
        <dbReference type="ARBA" id="ARBA00022771"/>
    </source>
</evidence>
<dbReference type="InterPro" id="IPR012337">
    <property type="entry name" value="RNaseH-like_sf"/>
</dbReference>
<dbReference type="InterPro" id="IPR052035">
    <property type="entry name" value="ZnF_BED_domain_contain"/>
</dbReference>
<evidence type="ECO:0000256" key="4">
    <source>
        <dbReference type="ARBA" id="ARBA00023015"/>
    </source>
</evidence>
<reference evidence="9" key="1">
    <citation type="submission" date="2024-04" db="EMBL/GenBank/DDBJ databases">
        <title>Salinicola lusitanus LLJ914,a marine bacterium isolated from the Okinawa Trough.</title>
        <authorList>
            <person name="Li J."/>
        </authorList>
    </citation>
    <scope>NUCLEOTIDE SEQUENCE [LARGE SCALE GENOMIC DNA]</scope>
</reference>
<dbReference type="EMBL" id="JBBPFD010000006">
    <property type="protein sequence ID" value="KAK7922400.1"/>
    <property type="molecule type" value="Genomic_DNA"/>
</dbReference>
<evidence type="ECO:0000256" key="1">
    <source>
        <dbReference type="ARBA" id="ARBA00022723"/>
    </source>
</evidence>
<dbReference type="SMART" id="SM00614">
    <property type="entry name" value="ZnF_BED"/>
    <property type="match status" value="1"/>
</dbReference>
<proteinExistence type="predicted"/>